<organism evidence="2 3">
    <name type="scientific">Mycolicibacterium hodleri</name>
    <dbReference type="NCBI Taxonomy" id="49897"/>
    <lineage>
        <taxon>Bacteria</taxon>
        <taxon>Bacillati</taxon>
        <taxon>Actinomycetota</taxon>
        <taxon>Actinomycetes</taxon>
        <taxon>Mycobacteriales</taxon>
        <taxon>Mycobacteriaceae</taxon>
        <taxon>Mycolicibacterium</taxon>
    </lineage>
</organism>
<sequence length="179" mass="17710">MDSRTALTLSIGVLGGLAVALTADVITVPIWVVFLAWASFFFVGGGVAGWVRSVSSNIVGVVIASASLFAAHLMGGSLLVTAIAVGVGSAVMVQASWVPLLATTPAVVVGFASTVSTVAERGHDVTVTTISHPGLVAAVACILGASFGLLSEYLATVMTRSTGAPATSSASPPIEGSPA</sequence>
<name>A0A544W8D9_9MYCO</name>
<dbReference type="RefSeq" id="WP_142549772.1">
    <property type="nucleotide sequence ID" value="NZ_VIFX01000001.1"/>
</dbReference>
<protein>
    <submittedName>
        <fullName evidence="2">DUF1097 domain-containing protein</fullName>
    </submittedName>
</protein>
<keyword evidence="1" id="KW-1133">Transmembrane helix</keyword>
<gene>
    <name evidence="2" type="ORF">D8S82_00390</name>
</gene>
<dbReference type="EMBL" id="VIFX01000001">
    <property type="protein sequence ID" value="TQR88502.1"/>
    <property type="molecule type" value="Genomic_DNA"/>
</dbReference>
<evidence type="ECO:0000313" key="2">
    <source>
        <dbReference type="EMBL" id="TQR88502.1"/>
    </source>
</evidence>
<evidence type="ECO:0000256" key="1">
    <source>
        <dbReference type="SAM" id="Phobius"/>
    </source>
</evidence>
<reference evidence="2 3" key="1">
    <citation type="submission" date="2018-10" db="EMBL/GenBank/DDBJ databases">
        <title>Draft genome of Mycobacterium hodleri strain B.</title>
        <authorList>
            <person name="Amande T.J."/>
            <person name="Mcgenity T.J."/>
        </authorList>
    </citation>
    <scope>NUCLEOTIDE SEQUENCE [LARGE SCALE GENOMIC DNA]</scope>
    <source>
        <strain evidence="2 3">B</strain>
    </source>
</reference>
<dbReference type="InterPro" id="IPR009476">
    <property type="entry name" value="DUF1097"/>
</dbReference>
<proteinExistence type="predicted"/>
<feature type="transmembrane region" description="Helical" evidence="1">
    <location>
        <begin position="58"/>
        <end position="85"/>
    </location>
</feature>
<dbReference type="AlphaFoldDB" id="A0A544W8D9"/>
<comment type="caution">
    <text evidence="2">The sequence shown here is derived from an EMBL/GenBank/DDBJ whole genome shotgun (WGS) entry which is preliminary data.</text>
</comment>
<keyword evidence="1" id="KW-0472">Membrane</keyword>
<accession>A0A544W8D9</accession>
<dbReference type="Proteomes" id="UP000315759">
    <property type="component" value="Unassembled WGS sequence"/>
</dbReference>
<keyword evidence="3" id="KW-1185">Reference proteome</keyword>
<feature type="transmembrane region" description="Helical" evidence="1">
    <location>
        <begin position="97"/>
        <end position="118"/>
    </location>
</feature>
<keyword evidence="1" id="KW-0812">Transmembrane</keyword>
<feature type="transmembrane region" description="Helical" evidence="1">
    <location>
        <begin position="30"/>
        <end position="51"/>
    </location>
</feature>
<evidence type="ECO:0000313" key="3">
    <source>
        <dbReference type="Proteomes" id="UP000315759"/>
    </source>
</evidence>
<feature type="transmembrane region" description="Helical" evidence="1">
    <location>
        <begin position="130"/>
        <end position="150"/>
    </location>
</feature>
<dbReference type="Pfam" id="PF06496">
    <property type="entry name" value="DUF1097"/>
    <property type="match status" value="1"/>
</dbReference>